<sequence>PLNEVRWLSRHFAVCALMRNYDILLDYSTEQFRESNDPVSKYCLKRLNDSQYYVALAILDDMLEELTSLSQSSLLTIEACSFAKAKIAKVSANYLSDTFRWNEDVKAVLAASSGDTDTSSIIMFIECVHLERRFPADELKEPTLAHADFASGKDDVTHLAAKYTSLLNKPAIDICRQITTQYTDLKFTAAKKMRMGTLKTFLDLSAFVLKEEQFSDLCQLIDICDTFQASSTDYDQGFSLMSNIKNKLQNRLEADHLDKPMRVKSYVTAGGVVDLDALYVEWKTQKDGQKK</sequence>
<dbReference type="HOGENOM" id="CLU_974983_0_0_1"/>
<evidence type="ECO:0000313" key="1">
    <source>
        <dbReference type="Ensembl" id="ENSLACP00000005837.1"/>
    </source>
</evidence>
<accession>H3A866</accession>
<dbReference type="Ensembl" id="ENSLACT00000005889.1">
    <property type="protein sequence ID" value="ENSLACP00000005837.1"/>
    <property type="gene ID" value="ENSLACG00000005185.1"/>
</dbReference>
<evidence type="ECO:0000313" key="2">
    <source>
        <dbReference type="Proteomes" id="UP000008672"/>
    </source>
</evidence>
<dbReference type="InParanoid" id="H3A866"/>
<dbReference type="Proteomes" id="UP000008672">
    <property type="component" value="Unassembled WGS sequence"/>
</dbReference>
<reference evidence="1" key="3">
    <citation type="submission" date="2025-09" db="UniProtKB">
        <authorList>
            <consortium name="Ensembl"/>
        </authorList>
    </citation>
    <scope>IDENTIFICATION</scope>
</reference>
<dbReference type="PANTHER" id="PTHR46880:SF8">
    <property type="entry name" value="E3 SUMO-PROTEIN LIGASE KIAA1586"/>
    <property type="match status" value="1"/>
</dbReference>
<dbReference type="AlphaFoldDB" id="H3A866"/>
<dbReference type="PANTHER" id="PTHR46880">
    <property type="entry name" value="RAS-ASSOCIATING DOMAIN-CONTAINING PROTEIN"/>
    <property type="match status" value="1"/>
</dbReference>
<protein>
    <submittedName>
        <fullName evidence="1">Uncharacterized protein</fullName>
    </submittedName>
</protein>
<reference evidence="1" key="2">
    <citation type="submission" date="2025-08" db="UniProtKB">
        <authorList>
            <consortium name="Ensembl"/>
        </authorList>
    </citation>
    <scope>IDENTIFICATION</scope>
</reference>
<organism evidence="1 2">
    <name type="scientific">Latimeria chalumnae</name>
    <name type="common">Coelacanth</name>
    <dbReference type="NCBI Taxonomy" id="7897"/>
    <lineage>
        <taxon>Eukaryota</taxon>
        <taxon>Metazoa</taxon>
        <taxon>Chordata</taxon>
        <taxon>Craniata</taxon>
        <taxon>Vertebrata</taxon>
        <taxon>Euteleostomi</taxon>
        <taxon>Coelacanthiformes</taxon>
        <taxon>Coelacanthidae</taxon>
        <taxon>Latimeria</taxon>
    </lineage>
</organism>
<keyword evidence="2" id="KW-1185">Reference proteome</keyword>
<reference evidence="2" key="1">
    <citation type="submission" date="2011-08" db="EMBL/GenBank/DDBJ databases">
        <title>The draft genome of Latimeria chalumnae.</title>
        <authorList>
            <person name="Di Palma F."/>
            <person name="Alfoldi J."/>
            <person name="Johnson J."/>
            <person name="Berlin A."/>
            <person name="Gnerre S."/>
            <person name="Jaffe D."/>
            <person name="MacCallum I."/>
            <person name="Young S."/>
            <person name="Walker B.J."/>
            <person name="Lander E."/>
            <person name="Lindblad-Toh K."/>
        </authorList>
    </citation>
    <scope>NUCLEOTIDE SEQUENCE [LARGE SCALE GENOMIC DNA]</scope>
    <source>
        <strain evidence="2">Wild caught</strain>
    </source>
</reference>
<proteinExistence type="predicted"/>
<dbReference type="GeneTree" id="ENSGT00390000012171"/>
<name>H3A866_LATCH</name>
<dbReference type="EMBL" id="AFYH01227023">
    <property type="status" value="NOT_ANNOTATED_CDS"/>
    <property type="molecule type" value="Genomic_DNA"/>
</dbReference>